<evidence type="ECO:0008006" key="3">
    <source>
        <dbReference type="Google" id="ProtNLM"/>
    </source>
</evidence>
<dbReference type="InterPro" id="IPR043519">
    <property type="entry name" value="NT_sf"/>
</dbReference>
<organism evidence="1 2">
    <name type="scientific">Actinocatenispora sera</name>
    <dbReference type="NCBI Taxonomy" id="390989"/>
    <lineage>
        <taxon>Bacteria</taxon>
        <taxon>Bacillati</taxon>
        <taxon>Actinomycetota</taxon>
        <taxon>Actinomycetes</taxon>
        <taxon>Micromonosporales</taxon>
        <taxon>Micromonosporaceae</taxon>
        <taxon>Actinocatenispora</taxon>
    </lineage>
</organism>
<dbReference type="EMBL" id="AP023354">
    <property type="protein sequence ID" value="BCJ29691.1"/>
    <property type="molecule type" value="Genomic_DNA"/>
</dbReference>
<keyword evidence="2" id="KW-1185">Reference proteome</keyword>
<protein>
    <recommendedName>
        <fullName evidence="3">Nucleotidyltransferase domain-containing protein</fullName>
    </recommendedName>
</protein>
<proteinExistence type="predicted"/>
<accession>A0A810L5S7</accession>
<sequence>MADMTTRPPALAGLPDRYLPLYDAAIAVFAADERVRAVWLHGACGRGAADAGSDLDLSVAVRDEDFDAFAAQWRDWLAAITPTLVARPIAPGSFYCLTTDCARLDVISTRVSAVPDTGHTLRRRVAVLDRDGLDALVPAPADPGPDPERIAWIIEEVLRQQANWPTVYVRRDWLLGQVGVQQVQLYLYELCAEANQPMPGMGPKQWSAKLTAAQRDLLAALPQPTADPDSVERAREAAMTVFLREARAIATATGVAWPTELEDGVRAFLAAEGFVLSR</sequence>
<name>A0A810L5S7_9ACTN</name>
<gene>
    <name evidence="1" type="ORF">Asera_37990</name>
</gene>
<dbReference type="SUPFAM" id="SSF81301">
    <property type="entry name" value="Nucleotidyltransferase"/>
    <property type="match status" value="1"/>
</dbReference>
<dbReference type="Gene3D" id="3.30.460.10">
    <property type="entry name" value="Beta Polymerase, domain 2"/>
    <property type="match status" value="1"/>
</dbReference>
<dbReference type="KEGG" id="aser:Asera_37990"/>
<dbReference type="AlphaFoldDB" id="A0A810L5S7"/>
<dbReference type="CDD" id="cd05403">
    <property type="entry name" value="NT_KNTase_like"/>
    <property type="match status" value="1"/>
</dbReference>
<dbReference type="Proteomes" id="UP000680750">
    <property type="component" value="Chromosome"/>
</dbReference>
<reference evidence="1" key="1">
    <citation type="submission" date="2020-08" db="EMBL/GenBank/DDBJ databases">
        <title>Whole genome shotgun sequence of Actinocatenispora sera NBRC 101916.</title>
        <authorList>
            <person name="Komaki H."/>
            <person name="Tamura T."/>
        </authorList>
    </citation>
    <scope>NUCLEOTIDE SEQUENCE</scope>
    <source>
        <strain evidence="1">NBRC 101916</strain>
    </source>
</reference>
<evidence type="ECO:0000313" key="1">
    <source>
        <dbReference type="EMBL" id="BCJ29691.1"/>
    </source>
</evidence>
<evidence type="ECO:0000313" key="2">
    <source>
        <dbReference type="Proteomes" id="UP000680750"/>
    </source>
</evidence>